<dbReference type="PANTHER" id="PTHR12896">
    <property type="entry name" value="PAX6 NEIGHBOR PROTEIN PAXNEB"/>
    <property type="match status" value="1"/>
</dbReference>
<comment type="similarity">
    <text evidence="4">Belongs to the ELP4 family.</text>
</comment>
<dbReference type="InterPro" id="IPR027417">
    <property type="entry name" value="P-loop_NTPase"/>
</dbReference>
<feature type="region of interest" description="Disordered" evidence="9">
    <location>
        <begin position="131"/>
        <end position="158"/>
    </location>
</feature>
<keyword evidence="8" id="KW-0539">Nucleus</keyword>
<reference evidence="10 11" key="1">
    <citation type="submission" date="2024-03" db="EMBL/GenBank/DDBJ databases">
        <title>Genome-scale model development and genomic sequencing of the oleaginous clade Lipomyces.</title>
        <authorList>
            <consortium name="Lawrence Berkeley National Laboratory"/>
            <person name="Czajka J.J."/>
            <person name="Han Y."/>
            <person name="Kim J."/>
            <person name="Mondo S.J."/>
            <person name="Hofstad B.A."/>
            <person name="Robles A."/>
            <person name="Haridas S."/>
            <person name="Riley R."/>
            <person name="LaButti K."/>
            <person name="Pangilinan J."/>
            <person name="Andreopoulos W."/>
            <person name="Lipzen A."/>
            <person name="Yan J."/>
            <person name="Wang M."/>
            <person name="Ng V."/>
            <person name="Grigoriev I.V."/>
            <person name="Spatafora J.W."/>
            <person name="Magnuson J.K."/>
            <person name="Baker S.E."/>
            <person name="Pomraning K.R."/>
        </authorList>
    </citation>
    <scope>NUCLEOTIDE SEQUENCE [LARGE SCALE GENOMIC DNA]</scope>
    <source>
        <strain evidence="10 11">Phaff 52-87</strain>
    </source>
</reference>
<evidence type="ECO:0000313" key="10">
    <source>
        <dbReference type="EMBL" id="KAK7203270.1"/>
    </source>
</evidence>
<dbReference type="CDD" id="cd19494">
    <property type="entry name" value="Elp4"/>
    <property type="match status" value="1"/>
</dbReference>
<evidence type="ECO:0000256" key="2">
    <source>
        <dbReference type="ARBA" id="ARBA00004496"/>
    </source>
</evidence>
<feature type="compositionally biased region" description="Low complexity" evidence="9">
    <location>
        <begin position="52"/>
        <end position="66"/>
    </location>
</feature>
<organism evidence="10 11">
    <name type="scientific">Myxozyma melibiosi</name>
    <dbReference type="NCBI Taxonomy" id="54550"/>
    <lineage>
        <taxon>Eukaryota</taxon>
        <taxon>Fungi</taxon>
        <taxon>Dikarya</taxon>
        <taxon>Ascomycota</taxon>
        <taxon>Saccharomycotina</taxon>
        <taxon>Lipomycetes</taxon>
        <taxon>Lipomycetales</taxon>
        <taxon>Lipomycetaceae</taxon>
        <taxon>Myxozyma</taxon>
    </lineage>
</organism>
<feature type="region of interest" description="Disordered" evidence="9">
    <location>
        <begin position="1"/>
        <end position="66"/>
    </location>
</feature>
<protein>
    <recommendedName>
        <fullName evidence="5">Elongator complex protein 4</fullName>
    </recommendedName>
</protein>
<dbReference type="Proteomes" id="UP001498771">
    <property type="component" value="Unassembled WGS sequence"/>
</dbReference>
<evidence type="ECO:0000256" key="8">
    <source>
        <dbReference type="ARBA" id="ARBA00023242"/>
    </source>
</evidence>
<evidence type="ECO:0000256" key="1">
    <source>
        <dbReference type="ARBA" id="ARBA00004123"/>
    </source>
</evidence>
<dbReference type="Gene3D" id="3.40.50.300">
    <property type="entry name" value="P-loop containing nucleotide triphosphate hydrolases"/>
    <property type="match status" value="1"/>
</dbReference>
<comment type="subcellular location">
    <subcellularLocation>
        <location evidence="2">Cytoplasm</location>
    </subcellularLocation>
    <subcellularLocation>
        <location evidence="1">Nucleus</location>
    </subcellularLocation>
</comment>
<feature type="compositionally biased region" description="Low complexity" evidence="9">
    <location>
        <begin position="34"/>
        <end position="44"/>
    </location>
</feature>
<evidence type="ECO:0000256" key="6">
    <source>
        <dbReference type="ARBA" id="ARBA00022490"/>
    </source>
</evidence>
<comment type="pathway">
    <text evidence="3">tRNA modification; 5-methoxycarbonylmethyl-2-thiouridine-tRNA biosynthesis.</text>
</comment>
<accession>A0ABR1F0D3</accession>
<dbReference type="EMBL" id="JBBJBU010000012">
    <property type="protein sequence ID" value="KAK7203270.1"/>
    <property type="molecule type" value="Genomic_DNA"/>
</dbReference>
<keyword evidence="6" id="KW-0963">Cytoplasm</keyword>
<evidence type="ECO:0000256" key="5">
    <source>
        <dbReference type="ARBA" id="ARBA00020265"/>
    </source>
</evidence>
<dbReference type="GeneID" id="90040882"/>
<evidence type="ECO:0000256" key="7">
    <source>
        <dbReference type="ARBA" id="ARBA00022694"/>
    </source>
</evidence>
<proteinExistence type="inferred from homology"/>
<keyword evidence="7" id="KW-0819">tRNA processing</keyword>
<dbReference type="InterPro" id="IPR008728">
    <property type="entry name" value="Elongator_complex_protein_4"/>
</dbReference>
<dbReference type="PANTHER" id="PTHR12896:SF1">
    <property type="entry name" value="ELONGATOR COMPLEX PROTEIN 4"/>
    <property type="match status" value="1"/>
</dbReference>
<dbReference type="RefSeq" id="XP_064766303.1">
    <property type="nucleotide sequence ID" value="XM_064915370.1"/>
</dbReference>
<evidence type="ECO:0000256" key="9">
    <source>
        <dbReference type="SAM" id="MobiDB-lite"/>
    </source>
</evidence>
<evidence type="ECO:0000256" key="3">
    <source>
        <dbReference type="ARBA" id="ARBA00005043"/>
    </source>
</evidence>
<sequence>MSFRKRNEPILSSARHPPPIVTPSTTLRRPRPTPSSTTTSHPSPATAPPSSPARRPSPFFSSHTIHSTGTSTLDKLLLHGGQPLGTSLLLEESAATDFASVAARCYAAQGVCNSDTVIVVGVEEGRWGAELPAKAEPKRGSRKASSSSSGSGGDADSKKQELKIAWRYKLNDPNSKAATDNPEAAAEDEEYCTPFNITARALHPPSTLKYIAVQPTDTYDAILARLTDLLADSRSTYQQQHQQPLQTIRLIIPSFLNPTVYSDVENCFDPPKLLKFLSSLRSILRANEHRMSALITLSTSLFDSSLQDVNELGDEGNAVLLPWIETLVDGVIRLIPTPSLSKTSGPPKTSTKDADDKQGSFQGFVDILKVPIVSDRGAMVVRKTEYAFKVGKNGLRIEKWGIPVIIDEGAEKNTTQSLDY</sequence>
<comment type="caution">
    <text evidence="10">The sequence shown here is derived from an EMBL/GenBank/DDBJ whole genome shotgun (WGS) entry which is preliminary data.</text>
</comment>
<dbReference type="Pfam" id="PF05625">
    <property type="entry name" value="PAXNEB"/>
    <property type="match status" value="1"/>
</dbReference>
<keyword evidence="11" id="KW-1185">Reference proteome</keyword>
<gene>
    <name evidence="10" type="ORF">BZA70DRAFT_73732</name>
</gene>
<name>A0ABR1F0D3_9ASCO</name>
<evidence type="ECO:0000256" key="4">
    <source>
        <dbReference type="ARBA" id="ARBA00007573"/>
    </source>
</evidence>
<evidence type="ECO:0000313" key="11">
    <source>
        <dbReference type="Proteomes" id="UP001498771"/>
    </source>
</evidence>